<keyword evidence="3" id="KW-1185">Reference proteome</keyword>
<proteinExistence type="predicted"/>
<keyword evidence="1" id="KW-0732">Signal</keyword>
<name>T0HC62_9SPHN</name>
<gene>
    <name evidence="2" type="ORF">L284_13340</name>
</gene>
<comment type="caution">
    <text evidence="2">The sequence shown here is derived from an EMBL/GenBank/DDBJ whole genome shotgun (WGS) entry which is preliminary data.</text>
</comment>
<reference evidence="2 3" key="1">
    <citation type="journal article" date="2013" name="Genome Announc.">
        <title>Genome Sequence of Novosphingobium lindaniclasticum LE124T, Isolated from a Hexachlorocyclohexane Dumpsite.</title>
        <authorList>
            <person name="Saxena A."/>
            <person name="Nayyar N."/>
            <person name="Sangwan N."/>
            <person name="Kumari R."/>
            <person name="Khurana J.P."/>
            <person name="Lal R."/>
        </authorList>
    </citation>
    <scope>NUCLEOTIDE SEQUENCE [LARGE SCALE GENOMIC DNA]</scope>
    <source>
        <strain evidence="2 3">LE124</strain>
    </source>
</reference>
<evidence type="ECO:0000313" key="2">
    <source>
        <dbReference type="EMBL" id="EQB13921.1"/>
    </source>
</evidence>
<evidence type="ECO:0000313" key="3">
    <source>
        <dbReference type="Proteomes" id="UP000015527"/>
    </source>
</evidence>
<accession>T0HC62</accession>
<sequence>MIRKAVLALAVSSLVVGAAACNTVRGVGQDIESVANSVDRAT</sequence>
<dbReference type="AlphaFoldDB" id="T0HC62"/>
<dbReference type="PATRIC" id="fig|1096930.3.peg.2659"/>
<dbReference type="EMBL" id="ATHL01000083">
    <property type="protein sequence ID" value="EQB13921.1"/>
    <property type="molecule type" value="Genomic_DNA"/>
</dbReference>
<evidence type="ECO:0008006" key="4">
    <source>
        <dbReference type="Google" id="ProtNLM"/>
    </source>
</evidence>
<dbReference type="PROSITE" id="PS51257">
    <property type="entry name" value="PROKAR_LIPOPROTEIN"/>
    <property type="match status" value="1"/>
</dbReference>
<dbReference type="Proteomes" id="UP000015527">
    <property type="component" value="Unassembled WGS sequence"/>
</dbReference>
<dbReference type="RefSeq" id="WP_021234500.1">
    <property type="nucleotide sequence ID" value="NZ_ATHL01000083.1"/>
</dbReference>
<evidence type="ECO:0000256" key="1">
    <source>
        <dbReference type="SAM" id="SignalP"/>
    </source>
</evidence>
<organism evidence="2 3">
    <name type="scientific">Novosphingobium lindaniclasticum LE124</name>
    <dbReference type="NCBI Taxonomy" id="1096930"/>
    <lineage>
        <taxon>Bacteria</taxon>
        <taxon>Pseudomonadati</taxon>
        <taxon>Pseudomonadota</taxon>
        <taxon>Alphaproteobacteria</taxon>
        <taxon>Sphingomonadales</taxon>
        <taxon>Sphingomonadaceae</taxon>
        <taxon>Novosphingobium</taxon>
    </lineage>
</organism>
<feature type="signal peptide" evidence="1">
    <location>
        <begin position="1"/>
        <end position="18"/>
    </location>
</feature>
<protein>
    <recommendedName>
        <fullName evidence="4">Entericidin EcnAB</fullName>
    </recommendedName>
</protein>
<feature type="chain" id="PRO_5004563547" description="Entericidin EcnAB" evidence="1">
    <location>
        <begin position="19"/>
        <end position="42"/>
    </location>
</feature>